<dbReference type="CDD" id="cd16917">
    <property type="entry name" value="HATPase_UhpB-NarQ-NarX-like"/>
    <property type="match status" value="1"/>
</dbReference>
<dbReference type="Pfam" id="PF02518">
    <property type="entry name" value="HATPase_c"/>
    <property type="match status" value="1"/>
</dbReference>
<protein>
    <recommendedName>
        <fullName evidence="2">histidine kinase</fullName>
        <ecNumber evidence="2">2.7.13.3</ecNumber>
    </recommendedName>
</protein>
<feature type="domain" description="Histidine kinase/HSP90-like ATPase" evidence="10">
    <location>
        <begin position="316"/>
        <end position="398"/>
    </location>
</feature>
<evidence type="ECO:0000256" key="9">
    <source>
        <dbReference type="SAM" id="Phobius"/>
    </source>
</evidence>
<dbReference type="PANTHER" id="PTHR24421:SF10">
    <property type="entry name" value="NITRATE_NITRITE SENSOR PROTEIN NARQ"/>
    <property type="match status" value="1"/>
</dbReference>
<sequence length="399" mass="42555">MYQDTPPNRLTAASMLRQWTELAGTVFVGAWTALIELGFLAVLAIAPALALIPGLHTNRLTKAADRWAMRLTALELRRLSMFRQKLDTDELTPTGSWRYIAVRWLVGGLGGGVLLMFLLCLTVAASMLSAWIFNGGWGLISNEGRVDGELIAIAVVPGAVILFVTAAGISGVATLDRMLAVHLLGTSTEQMLRRRVETLASTRAQVIDAINDERRRIERDLHDGVQQRLVALGMLIGRARRSTELEHAAELLRQAQAASQDAIADLRGVASRIYPAALDEAGLHVALESLAENASVPIELTFRLPEEPNRSLATVIYFVVSEAVTNATKHAEPALVRIEVRGQGGEIQVQIIDDGPGGANPTGTGLSGLARRVAAADGTFGVHSPAGGPTVVCAHLPAG</sequence>
<keyword evidence="9" id="KW-0812">Transmembrane</keyword>
<evidence type="ECO:0000256" key="7">
    <source>
        <dbReference type="ARBA" id="ARBA00022840"/>
    </source>
</evidence>
<dbReference type="RefSeq" id="WP_307855674.1">
    <property type="nucleotide sequence ID" value="NZ_JAGINW010000001.1"/>
</dbReference>
<evidence type="ECO:0000256" key="3">
    <source>
        <dbReference type="ARBA" id="ARBA00022553"/>
    </source>
</evidence>
<feature type="transmembrane region" description="Helical" evidence="9">
    <location>
        <begin position="151"/>
        <end position="175"/>
    </location>
</feature>
<keyword evidence="6 12" id="KW-0418">Kinase</keyword>
<keyword evidence="8" id="KW-0902">Two-component regulatory system</keyword>
<evidence type="ECO:0000313" key="12">
    <source>
        <dbReference type="EMBL" id="MBP2330241.1"/>
    </source>
</evidence>
<dbReference type="PANTHER" id="PTHR24421">
    <property type="entry name" value="NITRATE/NITRITE SENSOR PROTEIN NARX-RELATED"/>
    <property type="match status" value="1"/>
</dbReference>
<feature type="transmembrane region" description="Helical" evidence="9">
    <location>
        <begin position="104"/>
        <end position="131"/>
    </location>
</feature>
<comment type="caution">
    <text evidence="12">The sequence shown here is derived from an EMBL/GenBank/DDBJ whole genome shotgun (WGS) entry which is preliminary data.</text>
</comment>
<keyword evidence="3" id="KW-0597">Phosphoprotein</keyword>
<evidence type="ECO:0000256" key="2">
    <source>
        <dbReference type="ARBA" id="ARBA00012438"/>
    </source>
</evidence>
<accession>A0ABS4U0R7</accession>
<proteinExistence type="predicted"/>
<feature type="transmembrane region" description="Helical" evidence="9">
    <location>
        <begin position="26"/>
        <end position="52"/>
    </location>
</feature>
<name>A0ABS4U0R7_9PSEU</name>
<evidence type="ECO:0000259" key="11">
    <source>
        <dbReference type="Pfam" id="PF07730"/>
    </source>
</evidence>
<keyword evidence="13" id="KW-1185">Reference proteome</keyword>
<comment type="catalytic activity">
    <reaction evidence="1">
        <text>ATP + protein L-histidine = ADP + protein N-phospho-L-histidine.</text>
        <dbReference type="EC" id="2.7.13.3"/>
    </reaction>
</comment>
<dbReference type="Pfam" id="PF07730">
    <property type="entry name" value="HisKA_3"/>
    <property type="match status" value="1"/>
</dbReference>
<evidence type="ECO:0000256" key="4">
    <source>
        <dbReference type="ARBA" id="ARBA00022679"/>
    </source>
</evidence>
<dbReference type="EC" id="2.7.13.3" evidence="2"/>
<keyword evidence="7" id="KW-0067">ATP-binding</keyword>
<dbReference type="InterPro" id="IPR050482">
    <property type="entry name" value="Sensor_HK_TwoCompSys"/>
</dbReference>
<evidence type="ECO:0000256" key="5">
    <source>
        <dbReference type="ARBA" id="ARBA00022741"/>
    </source>
</evidence>
<evidence type="ECO:0000256" key="6">
    <source>
        <dbReference type="ARBA" id="ARBA00022777"/>
    </source>
</evidence>
<dbReference type="Proteomes" id="UP001519332">
    <property type="component" value="Unassembled WGS sequence"/>
</dbReference>
<dbReference type="Gene3D" id="3.30.565.10">
    <property type="entry name" value="Histidine kinase-like ATPase, C-terminal domain"/>
    <property type="match status" value="1"/>
</dbReference>
<evidence type="ECO:0000256" key="8">
    <source>
        <dbReference type="ARBA" id="ARBA00023012"/>
    </source>
</evidence>
<organism evidence="12 13">
    <name type="scientific">Kibdelosporangium banguiense</name>
    <dbReference type="NCBI Taxonomy" id="1365924"/>
    <lineage>
        <taxon>Bacteria</taxon>
        <taxon>Bacillati</taxon>
        <taxon>Actinomycetota</taxon>
        <taxon>Actinomycetes</taxon>
        <taxon>Pseudonocardiales</taxon>
        <taxon>Pseudonocardiaceae</taxon>
        <taxon>Kibdelosporangium</taxon>
    </lineage>
</organism>
<dbReference type="GO" id="GO:0016301">
    <property type="term" value="F:kinase activity"/>
    <property type="evidence" value="ECO:0007669"/>
    <property type="project" value="UniProtKB-KW"/>
</dbReference>
<feature type="domain" description="Signal transduction histidine kinase subgroup 3 dimerisation and phosphoacceptor" evidence="11">
    <location>
        <begin position="213"/>
        <end position="277"/>
    </location>
</feature>
<dbReference type="SUPFAM" id="SSF55874">
    <property type="entry name" value="ATPase domain of HSP90 chaperone/DNA topoisomerase II/histidine kinase"/>
    <property type="match status" value="1"/>
</dbReference>
<dbReference type="InterPro" id="IPR036890">
    <property type="entry name" value="HATPase_C_sf"/>
</dbReference>
<gene>
    <name evidence="12" type="ORF">JOF56_010626</name>
</gene>
<evidence type="ECO:0000259" key="10">
    <source>
        <dbReference type="Pfam" id="PF02518"/>
    </source>
</evidence>
<dbReference type="InterPro" id="IPR003594">
    <property type="entry name" value="HATPase_dom"/>
</dbReference>
<dbReference type="Gene3D" id="1.20.5.1930">
    <property type="match status" value="1"/>
</dbReference>
<evidence type="ECO:0000256" key="1">
    <source>
        <dbReference type="ARBA" id="ARBA00000085"/>
    </source>
</evidence>
<reference evidence="12 13" key="1">
    <citation type="submission" date="2021-03" db="EMBL/GenBank/DDBJ databases">
        <title>Sequencing the genomes of 1000 actinobacteria strains.</title>
        <authorList>
            <person name="Klenk H.-P."/>
        </authorList>
    </citation>
    <scope>NUCLEOTIDE SEQUENCE [LARGE SCALE GENOMIC DNA]</scope>
    <source>
        <strain evidence="12 13">DSM 46670</strain>
    </source>
</reference>
<keyword evidence="9" id="KW-0472">Membrane</keyword>
<evidence type="ECO:0000313" key="13">
    <source>
        <dbReference type="Proteomes" id="UP001519332"/>
    </source>
</evidence>
<keyword evidence="5" id="KW-0547">Nucleotide-binding</keyword>
<dbReference type="EMBL" id="JAGINW010000001">
    <property type="protein sequence ID" value="MBP2330241.1"/>
    <property type="molecule type" value="Genomic_DNA"/>
</dbReference>
<keyword evidence="4" id="KW-0808">Transferase</keyword>
<keyword evidence="9" id="KW-1133">Transmembrane helix</keyword>
<dbReference type="InterPro" id="IPR011712">
    <property type="entry name" value="Sig_transdc_His_kin_sub3_dim/P"/>
</dbReference>